<dbReference type="AlphaFoldDB" id="A0A9D5K7A6"/>
<dbReference type="InterPro" id="IPR036513">
    <property type="entry name" value="STAS_dom_sf"/>
</dbReference>
<dbReference type="Pfam" id="PF11964">
    <property type="entry name" value="SpoIIAA-like"/>
    <property type="match status" value="1"/>
</dbReference>
<comment type="caution">
    <text evidence="1">The sequence shown here is derived from an EMBL/GenBank/DDBJ whole genome shotgun (WGS) entry which is preliminary data.</text>
</comment>
<dbReference type="Gene3D" id="3.40.50.10600">
    <property type="entry name" value="SpoIIaa-like domains"/>
    <property type="match status" value="1"/>
</dbReference>
<organism evidence="1 2">
    <name type="scientific">candidate division WOR-3 bacterium</name>
    <dbReference type="NCBI Taxonomy" id="2052148"/>
    <lineage>
        <taxon>Bacteria</taxon>
        <taxon>Bacteria division WOR-3</taxon>
    </lineage>
</organism>
<proteinExistence type="predicted"/>
<dbReference type="EMBL" id="WJKJ01000010">
    <property type="protein sequence ID" value="MBD3363646.1"/>
    <property type="molecule type" value="Genomic_DNA"/>
</dbReference>
<evidence type="ECO:0008006" key="3">
    <source>
        <dbReference type="Google" id="ProtNLM"/>
    </source>
</evidence>
<gene>
    <name evidence="1" type="ORF">GF359_00365</name>
</gene>
<dbReference type="InterPro" id="IPR021866">
    <property type="entry name" value="SpoIIAA-like"/>
</dbReference>
<dbReference type="InterPro" id="IPR038396">
    <property type="entry name" value="SpoIIAA-like_sf"/>
</dbReference>
<evidence type="ECO:0000313" key="2">
    <source>
        <dbReference type="Proteomes" id="UP000630660"/>
    </source>
</evidence>
<sequence length="136" mass="15495">MTEISQKISGTGHVTKINYEVWFNEEKEVLCLKQFNPLTVEDVYQVQQTVQKMVKDKTRRLVLVDLTEGPADMVGKEARRAFRETANPKDFDKIAVFGTSSATRMLAKIILAITGVSDITQFFKTEHEALAWLKEN</sequence>
<name>A0A9D5K7A6_UNCW3</name>
<reference evidence="1" key="1">
    <citation type="submission" date="2019-11" db="EMBL/GenBank/DDBJ databases">
        <title>Microbial mats filling the niche in hypersaline microbial mats.</title>
        <authorList>
            <person name="Wong H.L."/>
            <person name="Macleod F.I."/>
            <person name="White R.A. III"/>
            <person name="Burns B.P."/>
        </authorList>
    </citation>
    <scope>NUCLEOTIDE SEQUENCE</scope>
    <source>
        <strain evidence="1">Bin_327</strain>
    </source>
</reference>
<evidence type="ECO:0000313" key="1">
    <source>
        <dbReference type="EMBL" id="MBD3363646.1"/>
    </source>
</evidence>
<protein>
    <recommendedName>
        <fullName evidence="3">STAS/SEC14 domain-containing protein</fullName>
    </recommendedName>
</protein>
<dbReference type="Proteomes" id="UP000630660">
    <property type="component" value="Unassembled WGS sequence"/>
</dbReference>
<dbReference type="SUPFAM" id="SSF52091">
    <property type="entry name" value="SpoIIaa-like"/>
    <property type="match status" value="1"/>
</dbReference>
<accession>A0A9D5K7A6</accession>